<organism evidence="11 12">
    <name type="scientific">Phaeobacter gallaeciensis</name>
    <dbReference type="NCBI Taxonomy" id="60890"/>
    <lineage>
        <taxon>Bacteria</taxon>
        <taxon>Pseudomonadati</taxon>
        <taxon>Pseudomonadota</taxon>
        <taxon>Alphaproteobacteria</taxon>
        <taxon>Rhodobacterales</taxon>
        <taxon>Roseobacteraceae</taxon>
        <taxon>Phaeobacter</taxon>
    </lineage>
</organism>
<keyword evidence="12" id="KW-1185">Reference proteome</keyword>
<dbReference type="PROSITE" id="PS50263">
    <property type="entry name" value="CN_HYDROLASE"/>
    <property type="match status" value="1"/>
</dbReference>
<sequence>MPVLALAFGFGALMSLALAPNQMLWTVPIALAVIGAFALRAQTSWSGAMLGWAFGLGYFAFGLSWIVEPFQVDAQRHAWMAPFALVFLAGGLALFWGAAFAGAVRWSRGAARVTLLIAFWSLAEFARAYLLTGFPWAAFGQFWIDTPAAQLLPWIGPQGLAVLTLAAFLPLALLRSSPARAVLPGGALVALVALLPSPPEVELTDHRVRLVQPNAPQHQKWHPDLRWDFVRRAMGFNAQGPRPDMIIWPETAVPQLLNYAGNTLEAILEQAPGVPLLLGIQREEGGAYFNSAALISADGSAGQIYDKAHLVPFGEYVPFGDLMARFGFHGLASQAGAGYAAGPGARLMDLPIGKALPLICYEAVFPQDVNAAPDRPDMLVQITNDAWFGTRSGPYQHLVQARMRAAEQGLPMLRAANTGISGVIDPYGRLGPSLPLGEAGYVDVILPAALPATPYSGTGDWPVLILLLGLAGAALRRGGNMQARS</sequence>
<evidence type="ECO:0000256" key="4">
    <source>
        <dbReference type="ARBA" id="ARBA00022679"/>
    </source>
</evidence>
<keyword evidence="7 9" id="KW-0472">Membrane</keyword>
<dbReference type="AlphaFoldDB" id="A0A1B0ZTN2"/>
<evidence type="ECO:0000256" key="6">
    <source>
        <dbReference type="ARBA" id="ARBA00022989"/>
    </source>
</evidence>
<evidence type="ECO:0000256" key="8">
    <source>
        <dbReference type="ARBA" id="ARBA00023315"/>
    </source>
</evidence>
<proteinExistence type="inferred from homology"/>
<dbReference type="EMBL" id="CP015124">
    <property type="protein sequence ID" value="ANP37515.1"/>
    <property type="molecule type" value="Genomic_DNA"/>
</dbReference>
<keyword evidence="6 9" id="KW-1133">Transmembrane helix</keyword>
<evidence type="ECO:0000259" key="10">
    <source>
        <dbReference type="PROSITE" id="PS50263"/>
    </source>
</evidence>
<evidence type="ECO:0000256" key="3">
    <source>
        <dbReference type="ARBA" id="ARBA00022475"/>
    </source>
</evidence>
<dbReference type="Proteomes" id="UP000092565">
    <property type="component" value="Chromosome"/>
</dbReference>
<dbReference type="UniPathway" id="UPA00666"/>
<dbReference type="CDD" id="cd07571">
    <property type="entry name" value="ALP_N-acyl_transferase"/>
    <property type="match status" value="1"/>
</dbReference>
<dbReference type="Pfam" id="PF20154">
    <property type="entry name" value="LNT_N"/>
    <property type="match status" value="1"/>
</dbReference>
<dbReference type="InterPro" id="IPR036526">
    <property type="entry name" value="C-N_Hydrolase_sf"/>
</dbReference>
<protein>
    <recommendedName>
        <fullName evidence="9">Apolipoprotein N-acyltransferase</fullName>
        <shortName evidence="9">ALP N-acyltransferase</shortName>
        <ecNumber evidence="9">2.3.1.269</ecNumber>
    </recommendedName>
</protein>
<dbReference type="GO" id="GO:0016410">
    <property type="term" value="F:N-acyltransferase activity"/>
    <property type="evidence" value="ECO:0007669"/>
    <property type="project" value="UniProtKB-UniRule"/>
</dbReference>
<dbReference type="InterPro" id="IPR004563">
    <property type="entry name" value="Apolipo_AcylTrfase"/>
</dbReference>
<comment type="pathway">
    <text evidence="9">Protein modification; lipoprotein biosynthesis (N-acyl transfer).</text>
</comment>
<evidence type="ECO:0000256" key="9">
    <source>
        <dbReference type="HAMAP-Rule" id="MF_01148"/>
    </source>
</evidence>
<dbReference type="GO" id="GO:0042158">
    <property type="term" value="P:lipoprotein biosynthetic process"/>
    <property type="evidence" value="ECO:0007669"/>
    <property type="project" value="UniProtKB-UniRule"/>
</dbReference>
<reference evidence="11 12" key="1">
    <citation type="submission" date="2016-04" db="EMBL/GenBank/DDBJ databases">
        <authorList>
            <person name="Evans L.H."/>
            <person name="Alamgir A."/>
            <person name="Owens N."/>
            <person name="Weber N.D."/>
            <person name="Virtaneva K."/>
            <person name="Barbian K."/>
            <person name="Babar A."/>
            <person name="Rosenke K."/>
        </authorList>
    </citation>
    <scope>NUCLEOTIDE SEQUENCE [LARGE SCALE GENOMIC DNA]</scope>
    <source>
        <strain evidence="11 12">JL2886</strain>
    </source>
</reference>
<dbReference type="EC" id="2.3.1.269" evidence="9"/>
<dbReference type="PANTHER" id="PTHR38686:SF1">
    <property type="entry name" value="APOLIPOPROTEIN N-ACYLTRANSFERASE"/>
    <property type="match status" value="1"/>
</dbReference>
<comment type="function">
    <text evidence="9">Catalyzes the phospholipid dependent N-acylation of the N-terminal cysteine of apolipoprotein, the last step in lipoprotein maturation.</text>
</comment>
<accession>A0A1B0ZTN2</accession>
<dbReference type="GO" id="GO:0005886">
    <property type="term" value="C:plasma membrane"/>
    <property type="evidence" value="ECO:0007669"/>
    <property type="project" value="UniProtKB-SubCell"/>
</dbReference>
<feature type="transmembrane region" description="Helical" evidence="9">
    <location>
        <begin position="113"/>
        <end position="131"/>
    </location>
</feature>
<evidence type="ECO:0000313" key="11">
    <source>
        <dbReference type="EMBL" id="ANP37515.1"/>
    </source>
</evidence>
<dbReference type="InterPro" id="IPR045378">
    <property type="entry name" value="LNT_N"/>
</dbReference>
<feature type="transmembrane region" description="Helical" evidence="9">
    <location>
        <begin position="151"/>
        <end position="174"/>
    </location>
</feature>
<dbReference type="SUPFAM" id="SSF56317">
    <property type="entry name" value="Carbon-nitrogen hydrolase"/>
    <property type="match status" value="1"/>
</dbReference>
<dbReference type="HAMAP" id="MF_01148">
    <property type="entry name" value="Lnt"/>
    <property type="match status" value="1"/>
</dbReference>
<keyword evidence="8 9" id="KW-0012">Acyltransferase</keyword>
<feature type="transmembrane region" description="Helical" evidence="9">
    <location>
        <begin position="79"/>
        <end position="101"/>
    </location>
</feature>
<comment type="similarity">
    <text evidence="2 9">Belongs to the CN hydrolase family. Apolipoprotein N-acyltransferase subfamily.</text>
</comment>
<keyword evidence="3 9" id="KW-1003">Cell membrane</keyword>
<comment type="catalytic activity">
    <reaction evidence="9">
        <text>N-terminal S-1,2-diacyl-sn-glyceryl-L-cysteinyl-[lipoprotein] + a glycerophospholipid = N-acyl-S-1,2-diacyl-sn-glyceryl-L-cysteinyl-[lipoprotein] + a 2-acyl-sn-glycero-3-phospholipid + H(+)</text>
        <dbReference type="Rhea" id="RHEA:48228"/>
        <dbReference type="Rhea" id="RHEA-COMP:14681"/>
        <dbReference type="Rhea" id="RHEA-COMP:14684"/>
        <dbReference type="ChEBI" id="CHEBI:15378"/>
        <dbReference type="ChEBI" id="CHEBI:136912"/>
        <dbReference type="ChEBI" id="CHEBI:140656"/>
        <dbReference type="ChEBI" id="CHEBI:140657"/>
        <dbReference type="ChEBI" id="CHEBI:140660"/>
        <dbReference type="EC" id="2.3.1.269"/>
    </reaction>
</comment>
<evidence type="ECO:0000256" key="1">
    <source>
        <dbReference type="ARBA" id="ARBA00004651"/>
    </source>
</evidence>
<dbReference type="PATRIC" id="fig|60890.4.peg.2552"/>
<dbReference type="NCBIfam" id="TIGR00546">
    <property type="entry name" value="lnt"/>
    <property type="match status" value="1"/>
</dbReference>
<dbReference type="Gene3D" id="3.60.110.10">
    <property type="entry name" value="Carbon-nitrogen hydrolase"/>
    <property type="match status" value="1"/>
</dbReference>
<evidence type="ECO:0000256" key="2">
    <source>
        <dbReference type="ARBA" id="ARBA00010065"/>
    </source>
</evidence>
<evidence type="ECO:0000256" key="7">
    <source>
        <dbReference type="ARBA" id="ARBA00023136"/>
    </source>
</evidence>
<comment type="subcellular location">
    <subcellularLocation>
        <location evidence="1 9">Cell membrane</location>
        <topology evidence="1 9">Multi-pass membrane protein</topology>
    </subcellularLocation>
</comment>
<dbReference type="InterPro" id="IPR003010">
    <property type="entry name" value="C-N_Hydrolase"/>
</dbReference>
<feature type="transmembrane region" description="Helical" evidence="9">
    <location>
        <begin position="48"/>
        <end position="67"/>
    </location>
</feature>
<name>A0A1B0ZTN2_9RHOB</name>
<evidence type="ECO:0000313" key="12">
    <source>
        <dbReference type="Proteomes" id="UP000092565"/>
    </source>
</evidence>
<feature type="transmembrane region" description="Helical" evidence="9">
    <location>
        <begin position="25"/>
        <end position="41"/>
    </location>
</feature>
<keyword evidence="4 9" id="KW-0808">Transferase</keyword>
<keyword evidence="5 9" id="KW-0812">Transmembrane</keyword>
<gene>
    <name evidence="9 11" type="primary">lnt</name>
    <name evidence="11" type="ORF">JL2886_02626</name>
</gene>
<evidence type="ECO:0000256" key="5">
    <source>
        <dbReference type="ARBA" id="ARBA00022692"/>
    </source>
</evidence>
<dbReference type="PANTHER" id="PTHR38686">
    <property type="entry name" value="APOLIPOPROTEIN N-ACYLTRANSFERASE"/>
    <property type="match status" value="1"/>
</dbReference>
<dbReference type="Pfam" id="PF00795">
    <property type="entry name" value="CN_hydrolase"/>
    <property type="match status" value="1"/>
</dbReference>
<feature type="transmembrane region" description="Helical" evidence="9">
    <location>
        <begin position="181"/>
        <end position="199"/>
    </location>
</feature>
<feature type="domain" description="CN hydrolase" evidence="10">
    <location>
        <begin position="211"/>
        <end position="452"/>
    </location>
</feature>